<sequence length="190" mass="21390">MYLFELEDVFVNPIERYSSLTNDILESSGSKLAFFKGSLQPEVLILGEAPGPQENIKGVPFVGDCGRELDSLLNSSGLSAFQLAFLNSVFRMPVGNDGRFRKPTEQEIDAYRSMVMEIIEFLSPKFILACGNVACYSLLERQGITRIRGEWDSVVMPTFHPGYTLRNVQERELVISDMRKVVEACNQHSQ</sequence>
<accession>A0ACD3SWI0</accession>
<evidence type="ECO:0000313" key="1">
    <source>
        <dbReference type="EMBL" id="TMX74101.1"/>
    </source>
</evidence>
<reference evidence="1" key="1">
    <citation type="submission" date="2018-03" db="EMBL/GenBank/DDBJ databases">
        <title>Genomic characterization of a polymicrobial infection associated with a disease outbreak in Pacific white shrimp (Litopenaeus vannamei).</title>
        <authorList>
            <person name="Turner J.W."/>
            <person name="Bachand P.T."/>
            <person name="Tallman J."/>
            <person name="Elledge N.C."/>
            <person name="Pinnell L.J."/>
            <person name="Laughlin R.C."/>
            <person name="Zimba P.V."/>
        </authorList>
    </citation>
    <scope>NUCLEOTIDE SEQUENCE</scope>
    <source>
        <strain evidence="1">Hep-2b-22</strain>
    </source>
</reference>
<organism evidence="1 2">
    <name type="scientific">Photobacterium damselae</name>
    <dbReference type="NCBI Taxonomy" id="38293"/>
    <lineage>
        <taxon>Bacteria</taxon>
        <taxon>Pseudomonadati</taxon>
        <taxon>Pseudomonadota</taxon>
        <taxon>Gammaproteobacteria</taxon>
        <taxon>Vibrionales</taxon>
        <taxon>Vibrionaceae</taxon>
        <taxon>Photobacterium</taxon>
    </lineage>
</organism>
<dbReference type="Proteomes" id="UP000718715">
    <property type="component" value="Unassembled WGS sequence"/>
</dbReference>
<evidence type="ECO:0000313" key="2">
    <source>
        <dbReference type="Proteomes" id="UP000718715"/>
    </source>
</evidence>
<proteinExistence type="predicted"/>
<protein>
    <submittedName>
        <fullName evidence="1">Uncharacterized protein</fullName>
    </submittedName>
</protein>
<keyword evidence="2" id="KW-1185">Reference proteome</keyword>
<name>A0ACD3SWI0_PHODM</name>
<comment type="caution">
    <text evidence="1">The sequence shown here is derived from an EMBL/GenBank/DDBJ whole genome shotgun (WGS) entry which is preliminary data.</text>
</comment>
<dbReference type="EMBL" id="PZOJ01000101">
    <property type="protein sequence ID" value="TMX74101.1"/>
    <property type="molecule type" value="Genomic_DNA"/>
</dbReference>
<gene>
    <name evidence="1" type="ORF">DA092_12760</name>
</gene>